<dbReference type="GO" id="GO:0005886">
    <property type="term" value="C:plasma membrane"/>
    <property type="evidence" value="ECO:0007669"/>
    <property type="project" value="UniProtKB-SubCell"/>
</dbReference>
<proteinExistence type="inferred from homology"/>
<feature type="coiled-coil region" evidence="9">
    <location>
        <begin position="290"/>
        <end position="341"/>
    </location>
</feature>
<feature type="domain" description="HAMP" evidence="12">
    <location>
        <begin position="253"/>
        <end position="305"/>
    </location>
</feature>
<accession>A0A0H3A5E2</accession>
<feature type="transmembrane region" description="Helical" evidence="10">
    <location>
        <begin position="27"/>
        <end position="50"/>
    </location>
</feature>
<protein>
    <submittedName>
        <fullName evidence="13">Methyl-accepting chemotaxis sensory transducer</fullName>
    </submittedName>
</protein>
<comment type="similarity">
    <text evidence="7">Belongs to the methyl-accepting chemotaxis (MCP) protein family.</text>
</comment>
<dbReference type="GO" id="GO:0007165">
    <property type="term" value="P:signal transduction"/>
    <property type="evidence" value="ECO:0007669"/>
    <property type="project" value="UniProtKB-KW"/>
</dbReference>
<dbReference type="CDD" id="cd06225">
    <property type="entry name" value="HAMP"/>
    <property type="match status" value="1"/>
</dbReference>
<dbReference type="PROSITE" id="PS50111">
    <property type="entry name" value="CHEMOTAXIS_TRANSDUC_2"/>
    <property type="match status" value="1"/>
</dbReference>
<sequence>MQHRPALDLAPEAASRGRFQPGVGARLLLLVGGIVALFVLTIFVGILPTVEQRLLAARGDALRNMIQNVDKLLQEYDARVQKGEFTREEGMKRAALRIGSMRYGNNDYFWINDTGTPYPTMIMHPVATQLVGKVLDSPNYQRATGWRTAPGEDFNAYPAGKNLFQAFVDVVQRNGSGLVSYAWPKPLPGGGASSELYNKESYVTLFRPWGWIVGTGVYVDDIERDVTALRLRVLTLSGGILLLVCAFGWILIRSIRRPLDSLASYARKVADGDLGAHVSGSFIAEFGELKHSLETMVEALRTKIAEAQEKTDEASIMARRAEEQTHAAEAAREEAERARSEGMVDAANQLEAIIRDVDRAASALTGLVRVAAEGAGRQRARVGETSVSMEEMNATVLDVARNAGQAATTSEAARAKAQQGAGGVEQVVASVAQVEREAASLRESMGALSKRADAIGQIMSVISDIADQTNLLALNAAIEAARAGEAGRGFAVVADEVRKLAEKTMNATKEVDSAIRGIQQGTGESSRNVDAASRAVGEAAEHARAAGESLGEIVRLAEQVSDQIRSIATASEEQSSSSESIAHALDGVAGVADDTSRAMDDAMHSLRDLEGGTTNLTKLIERLKKS</sequence>
<name>A0A0H3A5E2_NITV4</name>
<dbReference type="Gene3D" id="1.10.287.950">
    <property type="entry name" value="Methyl-accepting chemotaxis protein"/>
    <property type="match status" value="1"/>
</dbReference>
<keyword evidence="9" id="KW-0175">Coiled coil</keyword>
<feature type="transmembrane region" description="Helical" evidence="10">
    <location>
        <begin position="233"/>
        <end position="252"/>
    </location>
</feature>
<dbReference type="SUPFAM" id="SSF58104">
    <property type="entry name" value="Methyl-accepting chemotaxis protein (MCP) signaling domain"/>
    <property type="match status" value="1"/>
</dbReference>
<keyword evidence="5 10" id="KW-0472">Membrane</keyword>
<gene>
    <name evidence="13" type="ordered locus">Dvul_0662</name>
</gene>
<dbReference type="KEGG" id="dvl:Dvul_0662"/>
<dbReference type="Gene3D" id="3.30.450.20">
    <property type="entry name" value="PAS domain"/>
    <property type="match status" value="1"/>
</dbReference>
<feature type="domain" description="Methyl-accepting transducer" evidence="11">
    <location>
        <begin position="353"/>
        <end position="589"/>
    </location>
</feature>
<dbReference type="Pfam" id="PF08269">
    <property type="entry name" value="dCache_2"/>
    <property type="match status" value="1"/>
</dbReference>
<dbReference type="SMART" id="SM00304">
    <property type="entry name" value="HAMP"/>
    <property type="match status" value="1"/>
</dbReference>
<evidence type="ECO:0000259" key="11">
    <source>
        <dbReference type="PROSITE" id="PS50111"/>
    </source>
</evidence>
<keyword evidence="6 8" id="KW-0807">Transducer</keyword>
<evidence type="ECO:0000256" key="5">
    <source>
        <dbReference type="ARBA" id="ARBA00023136"/>
    </source>
</evidence>
<evidence type="ECO:0000256" key="1">
    <source>
        <dbReference type="ARBA" id="ARBA00004651"/>
    </source>
</evidence>
<dbReference type="EMBL" id="CP000527">
    <property type="protein sequence ID" value="ABM27685.1"/>
    <property type="molecule type" value="Genomic_DNA"/>
</dbReference>
<dbReference type="PANTHER" id="PTHR32089:SF112">
    <property type="entry name" value="LYSOZYME-LIKE PROTEIN-RELATED"/>
    <property type="match status" value="1"/>
</dbReference>
<comment type="subcellular location">
    <subcellularLocation>
        <location evidence="1">Cell membrane</location>
        <topology evidence="1">Multi-pass membrane protein</topology>
    </subcellularLocation>
</comment>
<evidence type="ECO:0000256" key="9">
    <source>
        <dbReference type="SAM" id="Coils"/>
    </source>
</evidence>
<dbReference type="InterPro" id="IPR004089">
    <property type="entry name" value="MCPsignal_dom"/>
</dbReference>
<keyword evidence="2" id="KW-1003">Cell membrane</keyword>
<evidence type="ECO:0000256" key="8">
    <source>
        <dbReference type="PROSITE-ProRule" id="PRU00284"/>
    </source>
</evidence>
<dbReference type="Pfam" id="PF00672">
    <property type="entry name" value="HAMP"/>
    <property type="match status" value="1"/>
</dbReference>
<evidence type="ECO:0000313" key="14">
    <source>
        <dbReference type="Proteomes" id="UP000009173"/>
    </source>
</evidence>
<dbReference type="PROSITE" id="PS50885">
    <property type="entry name" value="HAMP"/>
    <property type="match status" value="1"/>
</dbReference>
<evidence type="ECO:0000256" key="2">
    <source>
        <dbReference type="ARBA" id="ARBA00022475"/>
    </source>
</evidence>
<dbReference type="Pfam" id="PF00015">
    <property type="entry name" value="MCPsignal"/>
    <property type="match status" value="1"/>
</dbReference>
<evidence type="ECO:0000256" key="6">
    <source>
        <dbReference type="ARBA" id="ARBA00023224"/>
    </source>
</evidence>
<evidence type="ECO:0000256" key="10">
    <source>
        <dbReference type="SAM" id="Phobius"/>
    </source>
</evidence>
<evidence type="ECO:0000256" key="7">
    <source>
        <dbReference type="ARBA" id="ARBA00029447"/>
    </source>
</evidence>
<dbReference type="RefSeq" id="WP_011791758.1">
    <property type="nucleotide sequence ID" value="NC_008751.1"/>
</dbReference>
<evidence type="ECO:0000313" key="13">
    <source>
        <dbReference type="EMBL" id="ABM27685.1"/>
    </source>
</evidence>
<evidence type="ECO:0000256" key="3">
    <source>
        <dbReference type="ARBA" id="ARBA00022692"/>
    </source>
</evidence>
<dbReference type="InterPro" id="IPR004010">
    <property type="entry name" value="Double_Cache_2"/>
</dbReference>
<dbReference type="CDD" id="cd11386">
    <property type="entry name" value="MCP_signal"/>
    <property type="match status" value="1"/>
</dbReference>
<feature type="coiled-coil region" evidence="9">
    <location>
        <begin position="424"/>
        <end position="451"/>
    </location>
</feature>
<reference evidence="14" key="1">
    <citation type="journal article" date="2009" name="Environ. Microbiol.">
        <title>Contribution of mobile genetic elements to Desulfovibrio vulgaris genome plasticity.</title>
        <authorList>
            <person name="Walker C.B."/>
            <person name="Stolyar S."/>
            <person name="Chivian D."/>
            <person name="Pinel N."/>
            <person name="Gabster J.A."/>
            <person name="Dehal P.S."/>
            <person name="He Z."/>
            <person name="Yang Z.K."/>
            <person name="Yen H.C."/>
            <person name="Zhou J."/>
            <person name="Wall J.D."/>
            <person name="Hazen T.C."/>
            <person name="Arkin A.P."/>
            <person name="Stahl D.A."/>
        </authorList>
    </citation>
    <scope>NUCLEOTIDE SEQUENCE [LARGE SCALE GENOMIC DNA]</scope>
    <source>
        <strain evidence="14">DP4</strain>
    </source>
</reference>
<dbReference type="Proteomes" id="UP000009173">
    <property type="component" value="Chromosome"/>
</dbReference>
<keyword evidence="3 10" id="KW-0812">Transmembrane</keyword>
<keyword evidence="4 10" id="KW-1133">Transmembrane helix</keyword>
<dbReference type="InterPro" id="IPR003660">
    <property type="entry name" value="HAMP_dom"/>
</dbReference>
<evidence type="ECO:0000256" key="4">
    <source>
        <dbReference type="ARBA" id="ARBA00022989"/>
    </source>
</evidence>
<dbReference type="SMART" id="SM01049">
    <property type="entry name" value="Cache_2"/>
    <property type="match status" value="1"/>
</dbReference>
<dbReference type="SMART" id="SM00283">
    <property type="entry name" value="MA"/>
    <property type="match status" value="1"/>
</dbReference>
<dbReference type="AlphaFoldDB" id="A0A0H3A5E2"/>
<evidence type="ECO:0000259" key="12">
    <source>
        <dbReference type="PROSITE" id="PS50885"/>
    </source>
</evidence>
<dbReference type="Gene3D" id="6.10.340.10">
    <property type="match status" value="1"/>
</dbReference>
<organism evidence="13 14">
    <name type="scientific">Nitratidesulfovibrio vulgaris (strain DP4)</name>
    <name type="common">Desulfovibrio vulgaris</name>
    <dbReference type="NCBI Taxonomy" id="391774"/>
    <lineage>
        <taxon>Bacteria</taxon>
        <taxon>Pseudomonadati</taxon>
        <taxon>Thermodesulfobacteriota</taxon>
        <taxon>Desulfovibrionia</taxon>
        <taxon>Desulfovibrionales</taxon>
        <taxon>Desulfovibrionaceae</taxon>
        <taxon>Nitratidesulfovibrio</taxon>
    </lineage>
</organism>
<dbReference type="PANTHER" id="PTHR32089">
    <property type="entry name" value="METHYL-ACCEPTING CHEMOTAXIS PROTEIN MCPB"/>
    <property type="match status" value="1"/>
</dbReference>
<dbReference type="InterPro" id="IPR033480">
    <property type="entry name" value="sCache_2"/>
</dbReference>
<dbReference type="HOGENOM" id="CLU_000445_107_19_7"/>